<keyword evidence="5" id="KW-0046">Antibiotic resistance</keyword>
<keyword evidence="3 5" id="KW-0808">Transferase</keyword>
<gene>
    <name evidence="7" type="ORF">DESAM_20932</name>
</gene>
<organism evidence="7 8">
    <name type="scientific">Maridesulfovibrio hydrothermalis AM13 = DSM 14728</name>
    <dbReference type="NCBI Taxonomy" id="1121451"/>
    <lineage>
        <taxon>Bacteria</taxon>
        <taxon>Pseudomonadati</taxon>
        <taxon>Thermodesulfobacteriota</taxon>
        <taxon>Desulfovibrionia</taxon>
        <taxon>Desulfovibrionales</taxon>
        <taxon>Desulfovibrionaceae</taxon>
        <taxon>Maridesulfovibrio</taxon>
    </lineage>
</organism>
<dbReference type="InterPro" id="IPR002048">
    <property type="entry name" value="EF_hand_dom"/>
</dbReference>
<evidence type="ECO:0000256" key="2">
    <source>
        <dbReference type="ARBA" id="ARBA00012882"/>
    </source>
</evidence>
<evidence type="ECO:0000259" key="6">
    <source>
        <dbReference type="PROSITE" id="PS50222"/>
    </source>
</evidence>
<sequence>MLHKIYNKYHTYRKEQEKIRIKAKSTSFSNLFQPDGHISFKEFAEIIEQMGVNNSNNILIRLSSQVIPYLEGGILNFYNNLFQYVDSGNGNLMSLSYTFDRSPLMFLSQSPLFSAEHSPTTLGLCNELFRRMNNISRSIHPTHSVSVYGKDRLEITATHHLDPHTYSTQSPFAYLYKHGVGKEIIIGLNCSSVGQHFIENVTNITGVIEKPILCKIEIDGKKQQKPFYADNPFIKNFSTYHKDQFINFLKMEGILKQSFIKGISVYIYDSRLFYDKLGPIYNSDKRPYNPLLMRTFFLNKIIRPLILKSFFEEKKTHYIARNINE</sequence>
<comment type="similarity">
    <text evidence="1 5">Belongs to the antibiotic N-acetyltransferase family.</text>
</comment>
<protein>
    <recommendedName>
        <fullName evidence="2 5">Aminoglycoside N(3)-acetyltransferase</fullName>
        <ecNumber evidence="5">2.3.1.-</ecNumber>
    </recommendedName>
</protein>
<dbReference type="AlphaFoldDB" id="L0R8Y3"/>
<dbReference type="EC" id="2.3.1.-" evidence="5"/>
<evidence type="ECO:0000313" key="7">
    <source>
        <dbReference type="EMBL" id="CCO23219.1"/>
    </source>
</evidence>
<dbReference type="GO" id="GO:0046353">
    <property type="term" value="F:aminoglycoside 3-N-acetyltransferase activity"/>
    <property type="evidence" value="ECO:0007669"/>
    <property type="project" value="UniProtKB-EC"/>
</dbReference>
<evidence type="ECO:0000256" key="4">
    <source>
        <dbReference type="ARBA" id="ARBA00023315"/>
    </source>
</evidence>
<dbReference type="InterPro" id="IPR003679">
    <property type="entry name" value="Amioglycoside_AcTrfase"/>
</dbReference>
<dbReference type="InterPro" id="IPR028345">
    <property type="entry name" value="Antibiotic_NAT-like"/>
</dbReference>
<dbReference type="GO" id="GO:0046677">
    <property type="term" value="P:response to antibiotic"/>
    <property type="evidence" value="ECO:0007669"/>
    <property type="project" value="UniProtKB-KW"/>
</dbReference>
<evidence type="ECO:0000256" key="1">
    <source>
        <dbReference type="ARBA" id="ARBA00006383"/>
    </source>
</evidence>
<dbReference type="OrthoDB" id="7330654at2"/>
<dbReference type="KEGG" id="dhy:DESAM_20932"/>
<dbReference type="PANTHER" id="PTHR11104">
    <property type="entry name" value="AMINOGLYCOSIDE N3-ACETYLTRANSFERASE"/>
    <property type="match status" value="1"/>
</dbReference>
<evidence type="ECO:0000256" key="5">
    <source>
        <dbReference type="RuleBase" id="RU365031"/>
    </source>
</evidence>
<dbReference type="Proteomes" id="UP000010808">
    <property type="component" value="Chromosome"/>
</dbReference>
<comment type="catalytic activity">
    <reaction evidence="5">
        <text>a 2-deoxystreptamine antibiotic + acetyl-CoA = an N(3)-acetyl-2-deoxystreptamine antibiotic + CoA + H(+)</text>
        <dbReference type="Rhea" id="RHEA:12665"/>
        <dbReference type="ChEBI" id="CHEBI:15378"/>
        <dbReference type="ChEBI" id="CHEBI:57287"/>
        <dbReference type="ChEBI" id="CHEBI:57288"/>
        <dbReference type="ChEBI" id="CHEBI:57921"/>
        <dbReference type="ChEBI" id="CHEBI:77452"/>
        <dbReference type="EC" id="2.3.1.81"/>
    </reaction>
</comment>
<evidence type="ECO:0000313" key="8">
    <source>
        <dbReference type="Proteomes" id="UP000010808"/>
    </source>
</evidence>
<feature type="domain" description="EF-hand" evidence="6">
    <location>
        <begin position="35"/>
        <end position="53"/>
    </location>
</feature>
<dbReference type="PROSITE" id="PS50222">
    <property type="entry name" value="EF_HAND_2"/>
    <property type="match status" value="1"/>
</dbReference>
<name>L0R8Y3_9BACT</name>
<evidence type="ECO:0000256" key="3">
    <source>
        <dbReference type="ARBA" id="ARBA00022679"/>
    </source>
</evidence>
<dbReference type="PANTHER" id="PTHR11104:SF0">
    <property type="entry name" value="SPBETA PROPHAGE-DERIVED AMINOGLYCOSIDE N(3')-ACETYLTRANSFERASE-LIKE PROTEIN YOKD"/>
    <property type="match status" value="1"/>
</dbReference>
<dbReference type="RefSeq" id="WP_015335824.1">
    <property type="nucleotide sequence ID" value="NC_020055.1"/>
</dbReference>
<dbReference type="STRING" id="1121451.DESAM_20932"/>
<dbReference type="HOGENOM" id="CLU_854506_0_0_7"/>
<keyword evidence="8" id="KW-1185">Reference proteome</keyword>
<accession>L0R8Y3</accession>
<dbReference type="PATRIC" id="fig|1121451.3.peg.1201"/>
<dbReference type="eggNOG" id="COG2746">
    <property type="taxonomic scope" value="Bacteria"/>
</dbReference>
<dbReference type="Pfam" id="PF02522">
    <property type="entry name" value="Antibiotic_NAT"/>
    <property type="match status" value="1"/>
</dbReference>
<reference evidence="7 8" key="1">
    <citation type="submission" date="2012-10" db="EMBL/GenBank/DDBJ databases">
        <authorList>
            <person name="Genoscope - CEA"/>
        </authorList>
    </citation>
    <scope>NUCLEOTIDE SEQUENCE [LARGE SCALE GENOMIC DNA]</scope>
    <source>
        <strain evidence="8">AM13 / DSM 14728</strain>
    </source>
</reference>
<dbReference type="SUPFAM" id="SSF110710">
    <property type="entry name" value="TTHA0583/YokD-like"/>
    <property type="match status" value="1"/>
</dbReference>
<dbReference type="EMBL" id="FO203522">
    <property type="protein sequence ID" value="CCO23219.1"/>
    <property type="molecule type" value="Genomic_DNA"/>
</dbReference>
<proteinExistence type="inferred from homology"/>
<keyword evidence="4 5" id="KW-0012">Acyltransferase</keyword>
<dbReference type="GO" id="GO:0005509">
    <property type="term" value="F:calcium ion binding"/>
    <property type="evidence" value="ECO:0007669"/>
    <property type="project" value="InterPro"/>
</dbReference>